<evidence type="ECO:0000313" key="4">
    <source>
        <dbReference type="Proteomes" id="UP001054889"/>
    </source>
</evidence>
<dbReference type="Gene3D" id="1.10.287.2250">
    <property type="match status" value="1"/>
</dbReference>
<gene>
    <name evidence="3" type="primary">ga10952</name>
    <name evidence="3" type="ORF">PR202_ga10952</name>
</gene>
<feature type="domain" description="Cathepsin propeptide inhibitor" evidence="2">
    <location>
        <begin position="58"/>
        <end position="114"/>
    </location>
</feature>
<evidence type="ECO:0000256" key="1">
    <source>
        <dbReference type="SAM" id="SignalP"/>
    </source>
</evidence>
<organism evidence="3 4">
    <name type="scientific">Eleusine coracana subsp. coracana</name>
    <dbReference type="NCBI Taxonomy" id="191504"/>
    <lineage>
        <taxon>Eukaryota</taxon>
        <taxon>Viridiplantae</taxon>
        <taxon>Streptophyta</taxon>
        <taxon>Embryophyta</taxon>
        <taxon>Tracheophyta</taxon>
        <taxon>Spermatophyta</taxon>
        <taxon>Magnoliopsida</taxon>
        <taxon>Liliopsida</taxon>
        <taxon>Poales</taxon>
        <taxon>Poaceae</taxon>
        <taxon>PACMAD clade</taxon>
        <taxon>Chloridoideae</taxon>
        <taxon>Cynodonteae</taxon>
        <taxon>Eleusininae</taxon>
        <taxon>Eleusine</taxon>
    </lineage>
</organism>
<evidence type="ECO:0000313" key="3">
    <source>
        <dbReference type="EMBL" id="GJM94314.1"/>
    </source>
</evidence>
<dbReference type="SMART" id="SM00848">
    <property type="entry name" value="Inhibitor_I29"/>
    <property type="match status" value="1"/>
</dbReference>
<feature type="signal peptide" evidence="1">
    <location>
        <begin position="1"/>
        <end position="29"/>
    </location>
</feature>
<dbReference type="InterPro" id="IPR038765">
    <property type="entry name" value="Papain-like_cys_pep_sf"/>
</dbReference>
<name>A0AAV5C8B4_ELECO</name>
<comment type="caution">
    <text evidence="3">The sequence shown here is derived from an EMBL/GenBank/DDBJ whole genome shotgun (WGS) entry which is preliminary data.</text>
</comment>
<keyword evidence="1" id="KW-0732">Signal</keyword>
<reference evidence="3" key="1">
    <citation type="journal article" date="2018" name="DNA Res.">
        <title>Multiple hybrid de novo genome assembly of finger millet, an orphan allotetraploid crop.</title>
        <authorList>
            <person name="Hatakeyama M."/>
            <person name="Aluri S."/>
            <person name="Balachadran M.T."/>
            <person name="Sivarajan S.R."/>
            <person name="Patrignani A."/>
            <person name="Gruter S."/>
            <person name="Poveda L."/>
            <person name="Shimizu-Inatsugi R."/>
            <person name="Baeten J."/>
            <person name="Francoijs K.J."/>
            <person name="Nataraja K.N."/>
            <person name="Reddy Y.A.N."/>
            <person name="Phadnis S."/>
            <person name="Ravikumar R.L."/>
            <person name="Schlapbach R."/>
            <person name="Sreeman S.M."/>
            <person name="Shimizu K.K."/>
        </authorList>
    </citation>
    <scope>NUCLEOTIDE SEQUENCE</scope>
</reference>
<sequence>MAASSSARMKLSVLVGIVTMLAVVTVAESRPHHGGDLMSIVGYAPEDLENHDRLIKLFEEWVSKYRKAYASFEEKLHRFEVFKDNLKHIDEINKQVSSYWLGLNAFADLTHDEFKTSYLGLQPQHPRRSSNSFFRYDGVSADELKTMR</sequence>
<dbReference type="EMBL" id="BQKI01000005">
    <property type="protein sequence ID" value="GJM94314.1"/>
    <property type="molecule type" value="Genomic_DNA"/>
</dbReference>
<protein>
    <recommendedName>
        <fullName evidence="2">Cathepsin propeptide inhibitor domain-containing protein</fullName>
    </recommendedName>
</protein>
<dbReference type="Proteomes" id="UP001054889">
    <property type="component" value="Unassembled WGS sequence"/>
</dbReference>
<proteinExistence type="predicted"/>
<reference evidence="3" key="2">
    <citation type="submission" date="2021-12" db="EMBL/GenBank/DDBJ databases">
        <title>Resequencing data analysis of finger millet.</title>
        <authorList>
            <person name="Hatakeyama M."/>
            <person name="Aluri S."/>
            <person name="Balachadran M.T."/>
            <person name="Sivarajan S.R."/>
            <person name="Poveda L."/>
            <person name="Shimizu-Inatsugi R."/>
            <person name="Schlapbach R."/>
            <person name="Sreeman S.M."/>
            <person name="Shimizu K.K."/>
        </authorList>
    </citation>
    <scope>NUCLEOTIDE SEQUENCE</scope>
</reference>
<accession>A0AAV5C8B4</accession>
<dbReference type="Pfam" id="PF08246">
    <property type="entry name" value="Inhibitor_I29"/>
    <property type="match status" value="1"/>
</dbReference>
<evidence type="ECO:0000259" key="2">
    <source>
        <dbReference type="SMART" id="SM00848"/>
    </source>
</evidence>
<dbReference type="SUPFAM" id="SSF54001">
    <property type="entry name" value="Cysteine proteinases"/>
    <property type="match status" value="1"/>
</dbReference>
<dbReference type="InterPro" id="IPR013201">
    <property type="entry name" value="Prot_inhib_I29"/>
</dbReference>
<dbReference type="AlphaFoldDB" id="A0AAV5C8B4"/>
<keyword evidence="4" id="KW-1185">Reference proteome</keyword>
<feature type="chain" id="PRO_5043416722" description="Cathepsin propeptide inhibitor domain-containing protein" evidence="1">
    <location>
        <begin position="30"/>
        <end position="148"/>
    </location>
</feature>